<comment type="caution">
    <text evidence="1">The sequence shown here is derived from an EMBL/GenBank/DDBJ whole genome shotgun (WGS) entry which is preliminary data.</text>
</comment>
<reference evidence="1" key="1">
    <citation type="submission" date="2023-03" db="EMBL/GenBank/DDBJ databases">
        <title>Massive genome expansion in bonnet fungi (Mycena s.s.) driven by repeated elements and novel gene families across ecological guilds.</title>
        <authorList>
            <consortium name="Lawrence Berkeley National Laboratory"/>
            <person name="Harder C.B."/>
            <person name="Miyauchi S."/>
            <person name="Viragh M."/>
            <person name="Kuo A."/>
            <person name="Thoen E."/>
            <person name="Andreopoulos B."/>
            <person name="Lu D."/>
            <person name="Skrede I."/>
            <person name="Drula E."/>
            <person name="Henrissat B."/>
            <person name="Morin E."/>
            <person name="Kohler A."/>
            <person name="Barry K."/>
            <person name="LaButti K."/>
            <person name="Morin E."/>
            <person name="Salamov A."/>
            <person name="Lipzen A."/>
            <person name="Mereny Z."/>
            <person name="Hegedus B."/>
            <person name="Baldrian P."/>
            <person name="Stursova M."/>
            <person name="Weitz H."/>
            <person name="Taylor A."/>
            <person name="Grigoriev I.V."/>
            <person name="Nagy L.G."/>
            <person name="Martin F."/>
            <person name="Kauserud H."/>
        </authorList>
    </citation>
    <scope>NUCLEOTIDE SEQUENCE</scope>
    <source>
        <strain evidence="1">CBHHK067</strain>
    </source>
</reference>
<proteinExistence type="predicted"/>
<sequence length="305" mass="33325">MSGRFGQAAPAPCRTSALGIDTLLKASGYFKLLRDRMPLCPHSFNPRRSLDDCRMVIHRTQHDIYGTVMYLQANKHEFTFLGELGCCPFYCFPSSRLAAGVKGQPGGPPLTGTQHLTPGTQKSLRLLLPLIYLLPALALRPNIGTCQLRSGGLYAPAIALGALKLHHLDFAYYTDDDERHTVGDVPHICQRAGRLPALRVVLYSRRLRTASIPAIDIHNYSLLKGLCQKAIGIQDASANTFTYGPLGIALLGLNSSVGLPNRIWQAVQTAIRSCPSRAPSTCMLTTWVKTVVVLSWLPVPPPAHH</sequence>
<dbReference type="Proteomes" id="UP001221757">
    <property type="component" value="Unassembled WGS sequence"/>
</dbReference>
<evidence type="ECO:0000313" key="1">
    <source>
        <dbReference type="EMBL" id="KAJ7671790.1"/>
    </source>
</evidence>
<gene>
    <name evidence="1" type="ORF">B0H17DRAFT_1141454</name>
</gene>
<dbReference type="EMBL" id="JARKIE010000172">
    <property type="protein sequence ID" value="KAJ7671790.1"/>
    <property type="molecule type" value="Genomic_DNA"/>
</dbReference>
<dbReference type="AlphaFoldDB" id="A0AAD7G914"/>
<keyword evidence="2" id="KW-1185">Reference proteome</keyword>
<name>A0AAD7G914_MYCRO</name>
<protein>
    <submittedName>
        <fullName evidence="1">Uncharacterized protein</fullName>
    </submittedName>
</protein>
<organism evidence="1 2">
    <name type="scientific">Mycena rosella</name>
    <name type="common">Pink bonnet</name>
    <name type="synonym">Agaricus rosellus</name>
    <dbReference type="NCBI Taxonomy" id="1033263"/>
    <lineage>
        <taxon>Eukaryota</taxon>
        <taxon>Fungi</taxon>
        <taxon>Dikarya</taxon>
        <taxon>Basidiomycota</taxon>
        <taxon>Agaricomycotina</taxon>
        <taxon>Agaricomycetes</taxon>
        <taxon>Agaricomycetidae</taxon>
        <taxon>Agaricales</taxon>
        <taxon>Marasmiineae</taxon>
        <taxon>Mycenaceae</taxon>
        <taxon>Mycena</taxon>
    </lineage>
</organism>
<accession>A0AAD7G914</accession>
<evidence type="ECO:0000313" key="2">
    <source>
        <dbReference type="Proteomes" id="UP001221757"/>
    </source>
</evidence>